<organism evidence="2 3">
    <name type="scientific">Paramecium sonneborni</name>
    <dbReference type="NCBI Taxonomy" id="65129"/>
    <lineage>
        <taxon>Eukaryota</taxon>
        <taxon>Sar</taxon>
        <taxon>Alveolata</taxon>
        <taxon>Ciliophora</taxon>
        <taxon>Intramacronucleata</taxon>
        <taxon>Oligohymenophorea</taxon>
        <taxon>Peniculida</taxon>
        <taxon>Parameciidae</taxon>
        <taxon>Paramecium</taxon>
    </lineage>
</organism>
<dbReference type="EMBL" id="CAJJDN010000109">
    <property type="protein sequence ID" value="CAD8115637.1"/>
    <property type="molecule type" value="Genomic_DNA"/>
</dbReference>
<evidence type="ECO:0008006" key="4">
    <source>
        <dbReference type="Google" id="ProtNLM"/>
    </source>
</evidence>
<evidence type="ECO:0000313" key="3">
    <source>
        <dbReference type="Proteomes" id="UP000692954"/>
    </source>
</evidence>
<dbReference type="AlphaFoldDB" id="A0A8S1QLZ4"/>
<comment type="caution">
    <text evidence="2">The sequence shown here is derived from an EMBL/GenBank/DDBJ whole genome shotgun (WGS) entry which is preliminary data.</text>
</comment>
<proteinExistence type="predicted"/>
<protein>
    <recommendedName>
        <fullName evidence="4">Myb-like domain-containing protein</fullName>
    </recommendedName>
</protein>
<accession>A0A8S1QLZ4</accession>
<evidence type="ECO:0000313" key="2">
    <source>
        <dbReference type="EMBL" id="CAD8115637.1"/>
    </source>
</evidence>
<reference evidence="2" key="1">
    <citation type="submission" date="2021-01" db="EMBL/GenBank/DDBJ databases">
        <authorList>
            <consortium name="Genoscope - CEA"/>
            <person name="William W."/>
        </authorList>
    </citation>
    <scope>NUCLEOTIDE SEQUENCE</scope>
</reference>
<dbReference type="Proteomes" id="UP000692954">
    <property type="component" value="Unassembled WGS sequence"/>
</dbReference>
<keyword evidence="3" id="KW-1185">Reference proteome</keyword>
<name>A0A8S1QLZ4_9CILI</name>
<dbReference type="OrthoDB" id="118550at2759"/>
<feature type="region of interest" description="Disordered" evidence="1">
    <location>
        <begin position="17"/>
        <end position="44"/>
    </location>
</feature>
<gene>
    <name evidence="2" type="ORF">PSON_ATCC_30995.1.T1090015</name>
</gene>
<feature type="compositionally biased region" description="Polar residues" evidence="1">
    <location>
        <begin position="32"/>
        <end position="41"/>
    </location>
</feature>
<evidence type="ECO:0000256" key="1">
    <source>
        <dbReference type="SAM" id="MobiDB-lite"/>
    </source>
</evidence>
<sequence length="253" mass="30688">MSQGEFWQKQEEIIQGVQDGQQKRKNKKRVITNPSQQTGHWSESEHQTYIDFLNMHRTVMESQDQKKTSKIFKLMSETIGTRSPSQCRSHHQKFNPFVHQIKKRQKGAGRRKKDNQNIDKLNKNDENAFLQSLQIQHQLFQQQPLDYQMLQFPYFPYVPIFDNQFKEDEKLNEQQQLYFQQCMLFQQQFPQQLDDKNLCCFNFNFMPQQQQVHLNFNYFQQQQQQQQQQMFNNDFQVLNSGDINNKENQFDEQ</sequence>